<dbReference type="PANTHER" id="PTHR31290:SF5">
    <property type="entry name" value="UV-DAMAGE ENDONUCLEASE"/>
    <property type="match status" value="1"/>
</dbReference>
<dbReference type="Pfam" id="PF03851">
    <property type="entry name" value="UvdE"/>
    <property type="match status" value="1"/>
</dbReference>
<dbReference type="NCBIfam" id="TIGR00629">
    <property type="entry name" value="uvde"/>
    <property type="match status" value="1"/>
</dbReference>
<keyword evidence="4" id="KW-0228">DNA excision</keyword>
<keyword evidence="6" id="KW-0234">DNA repair</keyword>
<comment type="caution">
    <text evidence="7">The sequence shown here is derived from an EMBL/GenBank/DDBJ whole genome shotgun (WGS) entry which is preliminary data.</text>
</comment>
<name>A0ABV6Z300_UNCC1</name>
<gene>
    <name evidence="7" type="primary">uvsE</name>
    <name evidence="7" type="ORF">ACFL27_21585</name>
</gene>
<organism evidence="7 8">
    <name type="scientific">candidate division CSSED10-310 bacterium</name>
    <dbReference type="NCBI Taxonomy" id="2855610"/>
    <lineage>
        <taxon>Bacteria</taxon>
        <taxon>Bacteria division CSSED10-310</taxon>
    </lineage>
</organism>
<dbReference type="Proteomes" id="UP001594351">
    <property type="component" value="Unassembled WGS sequence"/>
</dbReference>
<dbReference type="EMBL" id="JBHPBY010000368">
    <property type="protein sequence ID" value="MFC1852798.1"/>
    <property type="molecule type" value="Genomic_DNA"/>
</dbReference>
<evidence type="ECO:0000313" key="8">
    <source>
        <dbReference type="Proteomes" id="UP001594351"/>
    </source>
</evidence>
<evidence type="ECO:0000256" key="3">
    <source>
        <dbReference type="ARBA" id="ARBA00022763"/>
    </source>
</evidence>
<evidence type="ECO:0000313" key="7">
    <source>
        <dbReference type="EMBL" id="MFC1852798.1"/>
    </source>
</evidence>
<proteinExistence type="predicted"/>
<dbReference type="InterPro" id="IPR036237">
    <property type="entry name" value="Xyl_isomerase-like_sf"/>
</dbReference>
<keyword evidence="2 7" id="KW-0255">Endonuclease</keyword>
<sequence>MRIGYPCINRSIGCSANRSFRLKSYSEEKLIETVENNLDCLEVILRDNVDHSLLFFRISSDLVPFASHPVNTFPWHTHFQSKLRQIGTFIRENDIRISMHPDQFTLINSPKQNVHQRSVSELQYHARVLEAMDLDDQAKIQIHVGGIYGDKNRSKKRFVKRYKALDPFIRKRLVIENDDRCYHVQDCLDLHQDTGVPLLFDTFHHVVFNGGNTSSMAGIFRKVRKTWANNDGVPMVDYSSQQPGEKPGKHAQTIDVENFLATVEALDDCDVDIMLEIKDKEKSARKAFSKLQTFLSGQKF</sequence>
<accession>A0ABV6Z300</accession>
<evidence type="ECO:0000256" key="1">
    <source>
        <dbReference type="ARBA" id="ARBA00022722"/>
    </source>
</evidence>
<protein>
    <submittedName>
        <fullName evidence="7">UV DNA damage repair endonuclease UvsE</fullName>
    </submittedName>
</protein>
<keyword evidence="8" id="KW-1185">Reference proteome</keyword>
<keyword evidence="1" id="KW-0540">Nuclease</keyword>
<dbReference type="PANTHER" id="PTHR31290">
    <property type="entry name" value="UV-DAMAGE ENDONUCLEASE"/>
    <property type="match status" value="1"/>
</dbReference>
<keyword evidence="5" id="KW-0378">Hydrolase</keyword>
<keyword evidence="3" id="KW-0227">DNA damage</keyword>
<dbReference type="SUPFAM" id="SSF51658">
    <property type="entry name" value="Xylose isomerase-like"/>
    <property type="match status" value="1"/>
</dbReference>
<evidence type="ECO:0000256" key="2">
    <source>
        <dbReference type="ARBA" id="ARBA00022759"/>
    </source>
</evidence>
<dbReference type="GO" id="GO:0004519">
    <property type="term" value="F:endonuclease activity"/>
    <property type="evidence" value="ECO:0007669"/>
    <property type="project" value="UniProtKB-KW"/>
</dbReference>
<dbReference type="InterPro" id="IPR004601">
    <property type="entry name" value="UvdE"/>
</dbReference>
<dbReference type="Gene3D" id="3.20.20.150">
    <property type="entry name" value="Divalent-metal-dependent TIM barrel enzymes"/>
    <property type="match status" value="1"/>
</dbReference>
<evidence type="ECO:0000256" key="5">
    <source>
        <dbReference type="ARBA" id="ARBA00022801"/>
    </source>
</evidence>
<reference evidence="7 8" key="1">
    <citation type="submission" date="2024-09" db="EMBL/GenBank/DDBJ databases">
        <title>Laminarin stimulates single cell rates of sulfate reduction while oxygen inhibits transcriptomic activity in coastal marine sediment.</title>
        <authorList>
            <person name="Lindsay M."/>
            <person name="Orcutt B."/>
            <person name="Emerson D."/>
            <person name="Stepanauskas R."/>
            <person name="D'Angelo T."/>
        </authorList>
    </citation>
    <scope>NUCLEOTIDE SEQUENCE [LARGE SCALE GENOMIC DNA]</scope>
    <source>
        <strain evidence="7">SAG AM-311-K15</strain>
    </source>
</reference>
<evidence type="ECO:0000256" key="6">
    <source>
        <dbReference type="ARBA" id="ARBA00023204"/>
    </source>
</evidence>
<evidence type="ECO:0000256" key="4">
    <source>
        <dbReference type="ARBA" id="ARBA00022769"/>
    </source>
</evidence>